<evidence type="ECO:0000256" key="2">
    <source>
        <dbReference type="SAM" id="MobiDB-lite"/>
    </source>
</evidence>
<dbReference type="SUPFAM" id="SSF47473">
    <property type="entry name" value="EF-hand"/>
    <property type="match status" value="1"/>
</dbReference>
<dbReference type="Gene3D" id="1.10.238.200">
    <property type="entry name" value="Cullin, PONY binding domain"/>
    <property type="match status" value="1"/>
</dbReference>
<dbReference type="InterPro" id="IPR042460">
    <property type="entry name" value="DCN1-like_PONY"/>
</dbReference>
<dbReference type="PANTHER" id="PTHR12281">
    <property type="entry name" value="RP42 RELATED"/>
    <property type="match status" value="1"/>
</dbReference>
<reference evidence="4" key="1">
    <citation type="submission" date="2021-01" db="EMBL/GenBank/DDBJ databases">
        <authorList>
            <person name="Corre E."/>
            <person name="Pelletier E."/>
            <person name="Niang G."/>
            <person name="Scheremetjew M."/>
            <person name="Finn R."/>
            <person name="Kale V."/>
            <person name="Holt S."/>
            <person name="Cochrane G."/>
            <person name="Meng A."/>
            <person name="Brown T."/>
            <person name="Cohen L."/>
        </authorList>
    </citation>
    <scope>NUCLEOTIDE SEQUENCE</scope>
    <source>
        <strain evidence="4">CCMP2084</strain>
    </source>
</reference>
<dbReference type="EMBL" id="HBHQ01027092">
    <property type="protein sequence ID" value="CAD9826516.1"/>
    <property type="molecule type" value="Transcribed_RNA"/>
</dbReference>
<dbReference type="InterPro" id="IPR005176">
    <property type="entry name" value="PONY_dom"/>
</dbReference>
<protein>
    <recommendedName>
        <fullName evidence="1">Defective in cullin neddylation protein</fullName>
    </recommendedName>
</protein>
<dbReference type="GO" id="GO:0097602">
    <property type="term" value="F:cullin family protein binding"/>
    <property type="evidence" value="ECO:0007669"/>
    <property type="project" value="TreeGrafter"/>
</dbReference>
<dbReference type="GO" id="GO:0032182">
    <property type="term" value="F:ubiquitin-like protein binding"/>
    <property type="evidence" value="ECO:0007669"/>
    <property type="project" value="TreeGrafter"/>
</dbReference>
<dbReference type="Pfam" id="PF03556">
    <property type="entry name" value="Cullin_binding"/>
    <property type="match status" value="1"/>
</dbReference>
<dbReference type="PROSITE" id="PS51229">
    <property type="entry name" value="DCUN1"/>
    <property type="match status" value="1"/>
</dbReference>
<dbReference type="GO" id="GO:0031624">
    <property type="term" value="F:ubiquitin conjugating enzyme binding"/>
    <property type="evidence" value="ECO:0007669"/>
    <property type="project" value="TreeGrafter"/>
</dbReference>
<evidence type="ECO:0000256" key="1">
    <source>
        <dbReference type="RuleBase" id="RU410713"/>
    </source>
</evidence>
<dbReference type="AlphaFoldDB" id="A0A7S2UPU3"/>
<dbReference type="InterPro" id="IPR011992">
    <property type="entry name" value="EF-hand-dom_pair"/>
</dbReference>
<organism evidence="4">
    <name type="scientific">Attheya septentrionalis</name>
    <dbReference type="NCBI Taxonomy" id="420275"/>
    <lineage>
        <taxon>Eukaryota</taxon>
        <taxon>Sar</taxon>
        <taxon>Stramenopiles</taxon>
        <taxon>Ochrophyta</taxon>
        <taxon>Bacillariophyta</taxon>
        <taxon>Coscinodiscophyceae</taxon>
        <taxon>Chaetocerotophycidae</taxon>
        <taxon>Chaetocerotales</taxon>
        <taxon>Attheyaceae</taxon>
        <taxon>Attheya</taxon>
    </lineage>
</organism>
<dbReference type="GO" id="GO:0000151">
    <property type="term" value="C:ubiquitin ligase complex"/>
    <property type="evidence" value="ECO:0007669"/>
    <property type="project" value="TreeGrafter"/>
</dbReference>
<proteinExistence type="predicted"/>
<evidence type="ECO:0000259" key="3">
    <source>
        <dbReference type="PROSITE" id="PS51229"/>
    </source>
</evidence>
<gene>
    <name evidence="4" type="ORF">ASEP1449_LOCUS18350</name>
</gene>
<dbReference type="PANTHER" id="PTHR12281:SF31">
    <property type="entry name" value="DCN1-LIKE PROTEIN 3"/>
    <property type="match status" value="1"/>
</dbReference>
<accession>A0A7S2UPU3</accession>
<feature type="domain" description="DCUN1" evidence="3">
    <location>
        <begin position="50"/>
        <end position="245"/>
    </location>
</feature>
<dbReference type="GO" id="GO:0045116">
    <property type="term" value="P:protein neddylation"/>
    <property type="evidence" value="ECO:0007669"/>
    <property type="project" value="TreeGrafter"/>
</dbReference>
<dbReference type="InterPro" id="IPR014764">
    <property type="entry name" value="DCN-prot"/>
</dbReference>
<dbReference type="Gene3D" id="1.10.238.10">
    <property type="entry name" value="EF-hand"/>
    <property type="match status" value="1"/>
</dbReference>
<sequence>MAGKRRKPTLTSEESGAKKSKPSETMWSSSSGTGRKRSQGNSRSVAKSSLNEASITSMFDSLAEEDNPYVVSMEGITNLCESLEIDPMEDIRILVLLWKMGANAQPGHINRDEWMKGCIQLKADSIAKLKKLMPGLDVGFLERSEFKDFFKFCFQFNRQGTHRTLDKELVIDLLRLVLKNQIPADRLSSYCTFLEGVTETASQKITLDQWTSFLDFSYEYESIDDYDEENSAWPILIDDYVDYMKSSN</sequence>
<evidence type="ECO:0000313" key="4">
    <source>
        <dbReference type="EMBL" id="CAD9826516.1"/>
    </source>
</evidence>
<feature type="compositionally biased region" description="Polar residues" evidence="2">
    <location>
        <begin position="23"/>
        <end position="48"/>
    </location>
</feature>
<feature type="region of interest" description="Disordered" evidence="2">
    <location>
        <begin position="1"/>
        <end position="48"/>
    </location>
</feature>
<comment type="function">
    <text evidence="1">Neddylation of cullins play an essential role in the regulation of SCF-type complexes activity.</text>
</comment>
<name>A0A7S2UPU3_9STRA</name>